<evidence type="ECO:0000313" key="8">
    <source>
        <dbReference type="Proteomes" id="UP000051717"/>
    </source>
</evidence>
<dbReference type="Proteomes" id="UP000051717">
    <property type="component" value="Unassembled WGS sequence"/>
</dbReference>
<dbReference type="EC" id="5.4.99.18" evidence="3 4"/>
<organism evidence="7 8">
    <name type="scientific">candidate division TA06 bacterium SM23_40</name>
    <dbReference type="NCBI Taxonomy" id="1703774"/>
    <lineage>
        <taxon>Bacteria</taxon>
        <taxon>Bacteria division TA06</taxon>
    </lineage>
</organism>
<feature type="domain" description="PurE" evidence="6">
    <location>
        <begin position="4"/>
        <end position="154"/>
    </location>
</feature>
<comment type="function">
    <text evidence="3 4">Catalyzes the conversion of N5-carboxyaminoimidazole ribonucleotide (N5-CAIR) to 4-carboxy-5-aminoimidazole ribonucleotide (CAIR).</text>
</comment>
<evidence type="ECO:0000256" key="5">
    <source>
        <dbReference type="PIRSR" id="PIRSR001338-1"/>
    </source>
</evidence>
<dbReference type="Gene3D" id="3.40.50.1970">
    <property type="match status" value="1"/>
</dbReference>
<comment type="pathway">
    <text evidence="3 4">Purine metabolism; IMP biosynthesis via de novo pathway; 5-amino-1-(5-phospho-D-ribosyl)imidazole-4-carboxylate from 5-amino-1-(5-phospho-D-ribosyl)imidazole (N5-CAIR route): step 2/2.</text>
</comment>
<reference evidence="7 8" key="1">
    <citation type="journal article" date="2015" name="Microbiome">
        <title>Genomic resolution of linkages in carbon, nitrogen, and sulfur cycling among widespread estuary sediment bacteria.</title>
        <authorList>
            <person name="Baker B.J."/>
            <person name="Lazar C.S."/>
            <person name="Teske A.P."/>
            <person name="Dick G.J."/>
        </authorList>
    </citation>
    <scope>NUCLEOTIDE SEQUENCE [LARGE SCALE GENOMIC DNA]</scope>
    <source>
        <strain evidence="7">SM23_40</strain>
    </source>
</reference>
<evidence type="ECO:0000256" key="1">
    <source>
        <dbReference type="ARBA" id="ARBA00022755"/>
    </source>
</evidence>
<comment type="caution">
    <text evidence="7">The sequence shown here is derived from an EMBL/GenBank/DDBJ whole genome shotgun (WGS) entry which is preliminary data.</text>
</comment>
<dbReference type="PANTHER" id="PTHR23046:SF2">
    <property type="entry name" value="PHOSPHORIBOSYLAMINOIMIDAZOLE CARBOXYLASE"/>
    <property type="match status" value="1"/>
</dbReference>
<dbReference type="GO" id="GO:0006189">
    <property type="term" value="P:'de novo' IMP biosynthetic process"/>
    <property type="evidence" value="ECO:0007669"/>
    <property type="project" value="UniProtKB-UniRule"/>
</dbReference>
<dbReference type="EMBL" id="LJUI01000007">
    <property type="protein sequence ID" value="KPK71164.1"/>
    <property type="molecule type" value="Genomic_DNA"/>
</dbReference>
<dbReference type="SMART" id="SM01001">
    <property type="entry name" value="AIRC"/>
    <property type="match status" value="1"/>
</dbReference>
<evidence type="ECO:0000256" key="3">
    <source>
        <dbReference type="HAMAP-Rule" id="MF_01929"/>
    </source>
</evidence>
<accession>A0A0S8GH75</accession>
<proteinExistence type="inferred from homology"/>
<dbReference type="InterPro" id="IPR000031">
    <property type="entry name" value="PurE_dom"/>
</dbReference>
<dbReference type="PANTHER" id="PTHR23046">
    <property type="entry name" value="PHOSPHORIBOSYLAMINOIMIDAZOLE CARBOXYLASE CATALYTIC SUBUNIT"/>
    <property type="match status" value="1"/>
</dbReference>
<keyword evidence="1 3" id="KW-0658">Purine biosynthesis</keyword>
<dbReference type="GO" id="GO:0034023">
    <property type="term" value="F:5-(carboxyamino)imidazole ribonucleotide mutase activity"/>
    <property type="evidence" value="ECO:0007669"/>
    <property type="project" value="UniProtKB-UniRule"/>
</dbReference>
<evidence type="ECO:0000256" key="2">
    <source>
        <dbReference type="ARBA" id="ARBA00023235"/>
    </source>
</evidence>
<sequence>MEKPIVGIVMGSQSDAEVMNGAAEILQELGISHEVLVSSAHRNPVRTREWARTASDRGLRIIIAGAGGAAHLAGAIASETMLPVVGVPLASTPLAGFDALLSTVQMPSGVPVATVGVGRSGAKNAALLAARILALADPDIALRLNAYRERLGSR</sequence>
<dbReference type="NCBIfam" id="TIGR01162">
    <property type="entry name" value="purE"/>
    <property type="match status" value="1"/>
</dbReference>
<gene>
    <name evidence="3" type="primary">purE</name>
    <name evidence="7" type="ORF">AMJ82_01735</name>
</gene>
<evidence type="ECO:0000313" key="7">
    <source>
        <dbReference type="EMBL" id="KPK71164.1"/>
    </source>
</evidence>
<dbReference type="AlphaFoldDB" id="A0A0S8GH75"/>
<keyword evidence="2 3" id="KW-0413">Isomerase</keyword>
<comment type="catalytic activity">
    <reaction evidence="3 4">
        <text>5-carboxyamino-1-(5-phospho-D-ribosyl)imidazole + H(+) = 5-amino-1-(5-phospho-D-ribosyl)imidazole-4-carboxylate</text>
        <dbReference type="Rhea" id="RHEA:13193"/>
        <dbReference type="ChEBI" id="CHEBI:15378"/>
        <dbReference type="ChEBI" id="CHEBI:58730"/>
        <dbReference type="ChEBI" id="CHEBI:77657"/>
        <dbReference type="EC" id="5.4.99.18"/>
    </reaction>
</comment>
<dbReference type="Pfam" id="PF00731">
    <property type="entry name" value="AIRC"/>
    <property type="match status" value="1"/>
</dbReference>
<dbReference type="UniPathway" id="UPA00074">
    <property type="reaction ID" value="UER00943"/>
</dbReference>
<feature type="binding site" evidence="3 5">
    <location>
        <position position="12"/>
    </location>
    <ligand>
        <name>substrate</name>
    </ligand>
</feature>
<dbReference type="PIRSF" id="PIRSF001338">
    <property type="entry name" value="AIR_carboxylase"/>
    <property type="match status" value="1"/>
</dbReference>
<feature type="binding site" evidence="3 5">
    <location>
        <position position="15"/>
    </location>
    <ligand>
        <name>substrate</name>
    </ligand>
</feature>
<name>A0A0S8GH75_UNCT6</name>
<dbReference type="HAMAP" id="MF_01929">
    <property type="entry name" value="PurE_classI"/>
    <property type="match status" value="1"/>
</dbReference>
<evidence type="ECO:0000256" key="4">
    <source>
        <dbReference type="PIRNR" id="PIRNR001338"/>
    </source>
</evidence>
<protein>
    <recommendedName>
        <fullName evidence="3 4">N5-carboxyaminoimidazole ribonucleotide mutase</fullName>
        <shortName evidence="3 4">N5-CAIR mutase</shortName>
        <ecNumber evidence="3 4">5.4.99.18</ecNumber>
    </recommendedName>
    <alternativeName>
        <fullName evidence="3">5-(carboxyamino)imidazole ribonucleotide mutase</fullName>
    </alternativeName>
</protein>
<comment type="similarity">
    <text evidence="3">Belongs to the AIR carboxylase family. Class I subfamily.</text>
</comment>
<evidence type="ECO:0000259" key="6">
    <source>
        <dbReference type="SMART" id="SM01001"/>
    </source>
</evidence>
<dbReference type="InterPro" id="IPR024694">
    <property type="entry name" value="PurE_prokaryotes"/>
</dbReference>
<feature type="binding site" evidence="3 5">
    <location>
        <position position="42"/>
    </location>
    <ligand>
        <name>substrate</name>
    </ligand>
</feature>
<dbReference type="PATRIC" id="fig|1703774.3.peg.71"/>
<dbReference type="InterPro" id="IPR033747">
    <property type="entry name" value="PurE_ClassI"/>
</dbReference>
<dbReference type="SUPFAM" id="SSF52255">
    <property type="entry name" value="N5-CAIR mutase (phosphoribosylaminoimidazole carboxylase, PurE)"/>
    <property type="match status" value="1"/>
</dbReference>